<name>A0A165EUE8_9BASI</name>
<gene>
    <name evidence="2" type="ORF">CALCODRAFT_510065</name>
</gene>
<dbReference type="AlphaFoldDB" id="A0A165EUE8"/>
<evidence type="ECO:0000256" key="1">
    <source>
        <dbReference type="SAM" id="MobiDB-lite"/>
    </source>
</evidence>
<dbReference type="InParanoid" id="A0A165EUE8"/>
<evidence type="ECO:0000313" key="2">
    <source>
        <dbReference type="EMBL" id="KZT55543.1"/>
    </source>
</evidence>
<protein>
    <submittedName>
        <fullName evidence="2">Uncharacterized protein</fullName>
    </submittedName>
</protein>
<proteinExistence type="predicted"/>
<reference evidence="2 3" key="1">
    <citation type="journal article" date="2016" name="Mol. Biol. Evol.">
        <title>Comparative Genomics of Early-Diverging Mushroom-Forming Fungi Provides Insights into the Origins of Lignocellulose Decay Capabilities.</title>
        <authorList>
            <person name="Nagy L.G."/>
            <person name="Riley R."/>
            <person name="Tritt A."/>
            <person name="Adam C."/>
            <person name="Daum C."/>
            <person name="Floudas D."/>
            <person name="Sun H."/>
            <person name="Yadav J.S."/>
            <person name="Pangilinan J."/>
            <person name="Larsson K.H."/>
            <person name="Matsuura K."/>
            <person name="Barry K."/>
            <person name="Labutti K."/>
            <person name="Kuo R."/>
            <person name="Ohm R.A."/>
            <person name="Bhattacharya S.S."/>
            <person name="Shirouzu T."/>
            <person name="Yoshinaga Y."/>
            <person name="Martin F.M."/>
            <person name="Grigoriev I.V."/>
            <person name="Hibbett D.S."/>
        </authorList>
    </citation>
    <scope>NUCLEOTIDE SEQUENCE [LARGE SCALE GENOMIC DNA]</scope>
    <source>
        <strain evidence="2 3">HHB12733</strain>
    </source>
</reference>
<dbReference type="EMBL" id="KV423993">
    <property type="protein sequence ID" value="KZT55543.1"/>
    <property type="molecule type" value="Genomic_DNA"/>
</dbReference>
<dbReference type="OrthoDB" id="10631787at2759"/>
<feature type="region of interest" description="Disordered" evidence="1">
    <location>
        <begin position="1"/>
        <end position="29"/>
    </location>
</feature>
<evidence type="ECO:0000313" key="3">
    <source>
        <dbReference type="Proteomes" id="UP000076842"/>
    </source>
</evidence>
<sequence length="206" mass="22695">MRIKFRAKAAGQCGRQGARPNVVGNNAGHPLSNPSQDYAQYRSILTYSLKDWGWWNLRMMVVALLQNRPASFVDPGASSARRGVGLSSRINDAVHKGYDRLALLRYPGCPLSECGIGNNTDIPALLKVLRHLIGTQRKTLETLEKIESLQESKKILTLVIKGSGQVSPSALEDIEQEKEDTKENLCTVLAEEMAAYKELSNGVVNM</sequence>
<keyword evidence="3" id="KW-1185">Reference proteome</keyword>
<dbReference type="Proteomes" id="UP000076842">
    <property type="component" value="Unassembled WGS sequence"/>
</dbReference>
<accession>A0A165EUE8</accession>
<organism evidence="2 3">
    <name type="scientific">Calocera cornea HHB12733</name>
    <dbReference type="NCBI Taxonomy" id="1353952"/>
    <lineage>
        <taxon>Eukaryota</taxon>
        <taxon>Fungi</taxon>
        <taxon>Dikarya</taxon>
        <taxon>Basidiomycota</taxon>
        <taxon>Agaricomycotina</taxon>
        <taxon>Dacrymycetes</taxon>
        <taxon>Dacrymycetales</taxon>
        <taxon>Dacrymycetaceae</taxon>
        <taxon>Calocera</taxon>
    </lineage>
</organism>